<sequence length="143" mass="15970">MTSTRRAVPGVVRRVLRDQRVRYLLTGGVAAGVFYGIFLTLWLTAGDRVPYVALVLIANTACAFVTFRMYRDGVFRSDAAIVPGFLRFYALGLVSLVGSATIVPLLVEWLGVPVAVAPVLYIAMQPLLFYPVNKFWVFRARRR</sequence>
<dbReference type="EMBL" id="CP073721">
    <property type="protein sequence ID" value="UWZ35114.1"/>
    <property type="molecule type" value="Genomic_DNA"/>
</dbReference>
<accession>A0ABY5Z3S6</accession>
<feature type="transmembrane region" description="Helical" evidence="6">
    <location>
        <begin position="113"/>
        <end position="133"/>
    </location>
</feature>
<keyword evidence="5 6" id="KW-0472">Membrane</keyword>
<dbReference type="PANTHER" id="PTHR38459:SF1">
    <property type="entry name" value="PROPHAGE BACTOPRENOL-LINKED GLUCOSE TRANSLOCASE HOMOLOG"/>
    <property type="match status" value="1"/>
</dbReference>
<feature type="transmembrane region" description="Helical" evidence="6">
    <location>
        <begin position="49"/>
        <end position="67"/>
    </location>
</feature>
<organism evidence="8 9">
    <name type="scientific">Dactylosporangium roseum</name>
    <dbReference type="NCBI Taxonomy" id="47989"/>
    <lineage>
        <taxon>Bacteria</taxon>
        <taxon>Bacillati</taxon>
        <taxon>Actinomycetota</taxon>
        <taxon>Actinomycetes</taxon>
        <taxon>Micromonosporales</taxon>
        <taxon>Micromonosporaceae</taxon>
        <taxon>Dactylosporangium</taxon>
    </lineage>
</organism>
<gene>
    <name evidence="8" type="ORF">Drose_28705</name>
</gene>
<evidence type="ECO:0000313" key="9">
    <source>
        <dbReference type="Proteomes" id="UP001058271"/>
    </source>
</evidence>
<keyword evidence="3 6" id="KW-0812">Transmembrane</keyword>
<evidence type="ECO:0000256" key="1">
    <source>
        <dbReference type="ARBA" id="ARBA00004141"/>
    </source>
</evidence>
<dbReference type="Proteomes" id="UP001058271">
    <property type="component" value="Chromosome"/>
</dbReference>
<dbReference type="InterPro" id="IPR051401">
    <property type="entry name" value="GtrA_CellWall_Glycosyl"/>
</dbReference>
<keyword evidence="4 6" id="KW-1133">Transmembrane helix</keyword>
<evidence type="ECO:0000313" key="8">
    <source>
        <dbReference type="EMBL" id="UWZ35114.1"/>
    </source>
</evidence>
<evidence type="ECO:0000256" key="4">
    <source>
        <dbReference type="ARBA" id="ARBA00022989"/>
    </source>
</evidence>
<keyword evidence="9" id="KW-1185">Reference proteome</keyword>
<reference evidence="8" key="1">
    <citation type="submission" date="2021-04" db="EMBL/GenBank/DDBJ databases">
        <title>Biosynthetic gene clusters of Dactylosporangioum roseum.</title>
        <authorList>
            <person name="Hartkoorn R.C."/>
            <person name="Beaudoing E."/>
            <person name="Hot D."/>
            <person name="Moureu S."/>
        </authorList>
    </citation>
    <scope>NUCLEOTIDE SEQUENCE</scope>
    <source>
        <strain evidence="8">NRRL B-16295</strain>
    </source>
</reference>
<dbReference type="PANTHER" id="PTHR38459">
    <property type="entry name" value="PROPHAGE BACTOPRENOL-LINKED GLUCOSE TRANSLOCASE HOMOLOG"/>
    <property type="match status" value="1"/>
</dbReference>
<dbReference type="InterPro" id="IPR007267">
    <property type="entry name" value="GtrA_DPMS_TM"/>
</dbReference>
<evidence type="ECO:0000256" key="6">
    <source>
        <dbReference type="SAM" id="Phobius"/>
    </source>
</evidence>
<evidence type="ECO:0000259" key="7">
    <source>
        <dbReference type="Pfam" id="PF04138"/>
    </source>
</evidence>
<dbReference type="RefSeq" id="WP_260724457.1">
    <property type="nucleotide sequence ID" value="NZ_BAAABS010000005.1"/>
</dbReference>
<feature type="domain" description="GtrA/DPMS transmembrane" evidence="7">
    <location>
        <begin position="22"/>
        <end position="138"/>
    </location>
</feature>
<proteinExistence type="inferred from homology"/>
<feature type="transmembrane region" description="Helical" evidence="6">
    <location>
        <begin position="88"/>
        <end position="107"/>
    </location>
</feature>
<comment type="similarity">
    <text evidence="2">Belongs to the GtrA family.</text>
</comment>
<protein>
    <submittedName>
        <fullName evidence="8">GtrA family protein</fullName>
    </submittedName>
</protein>
<dbReference type="Pfam" id="PF04138">
    <property type="entry name" value="GtrA_DPMS_TM"/>
    <property type="match status" value="1"/>
</dbReference>
<evidence type="ECO:0000256" key="2">
    <source>
        <dbReference type="ARBA" id="ARBA00009399"/>
    </source>
</evidence>
<name>A0ABY5Z3S6_9ACTN</name>
<evidence type="ECO:0000256" key="5">
    <source>
        <dbReference type="ARBA" id="ARBA00023136"/>
    </source>
</evidence>
<comment type="subcellular location">
    <subcellularLocation>
        <location evidence="1">Membrane</location>
        <topology evidence="1">Multi-pass membrane protein</topology>
    </subcellularLocation>
</comment>
<evidence type="ECO:0000256" key="3">
    <source>
        <dbReference type="ARBA" id="ARBA00022692"/>
    </source>
</evidence>
<feature type="transmembrane region" description="Helical" evidence="6">
    <location>
        <begin position="21"/>
        <end position="43"/>
    </location>
</feature>